<feature type="region of interest" description="Disordered" evidence="1">
    <location>
        <begin position="1"/>
        <end position="412"/>
    </location>
</feature>
<dbReference type="CTD" id="568650"/>
<feature type="compositionally biased region" description="Polar residues" evidence="1">
    <location>
        <begin position="805"/>
        <end position="818"/>
    </location>
</feature>
<feature type="compositionally biased region" description="Polar residues" evidence="1">
    <location>
        <begin position="83"/>
        <end position="116"/>
    </location>
</feature>
<keyword evidence="4" id="KW-1267">Proteomics identification</keyword>
<evidence type="ECO:0007829" key="4">
    <source>
        <dbReference type="PeptideAtlas" id="A0A8N7UTE4"/>
    </source>
</evidence>
<proteinExistence type="evidence at protein level"/>
<evidence type="ECO:0000313" key="3">
    <source>
        <dbReference type="RefSeq" id="XP_697084.5"/>
    </source>
</evidence>
<feature type="compositionally biased region" description="Polar residues" evidence="1">
    <location>
        <begin position="1066"/>
        <end position="1129"/>
    </location>
</feature>
<feature type="compositionally biased region" description="Low complexity" evidence="1">
    <location>
        <begin position="34"/>
        <end position="49"/>
    </location>
</feature>
<dbReference type="PANTHER" id="PTHR22427:SF8">
    <property type="entry name" value="PROLINE-RICH PROTEIN 36"/>
    <property type="match status" value="1"/>
</dbReference>
<evidence type="ECO:0000313" key="2">
    <source>
        <dbReference type="Proteomes" id="UP000000437"/>
    </source>
</evidence>
<accession>A0A8N7UTE4</accession>
<feature type="compositionally biased region" description="Polar residues" evidence="1">
    <location>
        <begin position="159"/>
        <end position="170"/>
    </location>
</feature>
<feature type="compositionally biased region" description="Low complexity" evidence="1">
    <location>
        <begin position="189"/>
        <end position="214"/>
    </location>
</feature>
<feature type="compositionally biased region" description="Basic and acidic residues" evidence="1">
    <location>
        <begin position="346"/>
        <end position="357"/>
    </location>
</feature>
<feature type="region of interest" description="Disordered" evidence="1">
    <location>
        <begin position="754"/>
        <end position="1166"/>
    </location>
</feature>
<feature type="compositionally biased region" description="Low complexity" evidence="1">
    <location>
        <begin position="239"/>
        <end position="288"/>
    </location>
</feature>
<feature type="compositionally biased region" description="Acidic residues" evidence="1">
    <location>
        <begin position="992"/>
        <end position="1001"/>
    </location>
</feature>
<dbReference type="AlphaFoldDB" id="A0A8N7UTE4"/>
<feature type="region of interest" description="Disordered" evidence="1">
    <location>
        <begin position="1181"/>
        <end position="1331"/>
    </location>
</feature>
<organism evidence="2 3">
    <name type="scientific">Danio rerio</name>
    <name type="common">Zebrafish</name>
    <name type="synonym">Brachydanio rerio</name>
    <dbReference type="NCBI Taxonomy" id="7955"/>
    <lineage>
        <taxon>Eukaryota</taxon>
        <taxon>Metazoa</taxon>
        <taxon>Chordata</taxon>
        <taxon>Craniata</taxon>
        <taxon>Vertebrata</taxon>
        <taxon>Euteleostomi</taxon>
        <taxon>Actinopterygii</taxon>
        <taxon>Neopterygii</taxon>
        <taxon>Teleostei</taxon>
        <taxon>Ostariophysi</taxon>
        <taxon>Cypriniformes</taxon>
        <taxon>Danionidae</taxon>
        <taxon>Danioninae</taxon>
        <taxon>Danio</taxon>
    </lineage>
</organism>
<feature type="compositionally biased region" description="Polar residues" evidence="1">
    <location>
        <begin position="1149"/>
        <end position="1159"/>
    </location>
</feature>
<feature type="compositionally biased region" description="Basic and acidic residues" evidence="1">
    <location>
        <begin position="55"/>
        <end position="65"/>
    </location>
</feature>
<name>A0A8N7UTE4_DANRE</name>
<feature type="region of interest" description="Disordered" evidence="1">
    <location>
        <begin position="464"/>
        <end position="537"/>
    </location>
</feature>
<reference evidence="3" key="1">
    <citation type="submission" date="2025-08" db="UniProtKB">
        <authorList>
            <consortium name="RefSeq"/>
        </authorList>
    </citation>
    <scope>IDENTIFICATION</scope>
    <source>
        <strain evidence="3">Tuebingen</strain>
        <tissue evidence="3">Fibroblasts and whole tissue</tissue>
    </source>
</reference>
<feature type="compositionally biased region" description="Low complexity" evidence="1">
    <location>
        <begin position="295"/>
        <end position="311"/>
    </location>
</feature>
<feature type="compositionally biased region" description="Low complexity" evidence="1">
    <location>
        <begin position="330"/>
        <end position="345"/>
    </location>
</feature>
<sequence length="1468" mass="155322">MKPDGVDTASMEPMEALNAGPAIEVAPVGEAQDQALPATEAEPQPTAPLSATNKTGKEKPTDPKAKTKAPAKTKTPIAGTKASTTSSRPPTGQSRLTNGAQKSQANGVTKKTTTGSLDKKTSTTAGPKKPVGSATAPTAKTPTKVAEKKPLGTARPASAPSNGMKTTGTAQPIKKAPAAPANGLKPKPKTTAPAPRPATASTTKSSTTDAPKPSVAKTARSVGSVPAARSSPAAPKPATPTTASKTPTSTSRPTTATPKTPSTTAKPSPAKTTAPPSGRTPTPKTTTPVKKDVSKLSSTPAPKKTTSSPLTRPATSKPAKPDTPKSALTAKAESASKKPSTASKAADVKTSKPKESKATPSKEVSASPKTTGTKPSTKTSSPKKTVGSSTPMSLKGGPKASAPADTAAKEAEKKDIVPAVVAATTAVAAVVSVVASEGPEKVPEDLSSVAVSEVKLEDSFTTPIPAYSETKDSVEMATPVIPSTMDKSDKDATPMPYLSEEQIEDRTSDETPEETGPFLPHIHPASEETTKDKTMSVIPPTSFEATEVKDSTAFTLTSEEIPVDTTTSVIPPTSYEERQETVSPVILSTFEETYEHENVSLIPPTSYEERQETVSPVINPTFEETHEHVTTSFVPPTSCDARKETVSPVIPHASEETPEHETTSVIPPTSYEAREESVSPVHASKEIPEEVTTHTSYEAPEQNTIESAFDEEPEDPDTPVISPTPDDVELTYAQDISQSMDTYKDNNASSLFSAEVDQEEPVPAESPLGTTILSPPSSPTGPISMPVEIPSSSPFQDLQCAAETWPQSSSLFPHTATTEDMEQDEESEEDDDKQQEDIAMSSAAKVAMGGFEMLGSAGGDHIRPEAPVSAWQEREEAVEKAEEEINEDNDEEEEEEEDDEEDEVREIGIEEPLPQTEKDDDFKKGVTGFASSDWGMMQSDDMFSSNKHDSEVTSPFSAEDKCSAKETHGFAINETDEEKPFTGPPGIQSFGSEDEEEDEEDLKEHMDLEHDAEDHKQQEEKEKEDEDVEMIHKGMAESGVCGNYDDDDEEDEEENQNYTEERCLDFSSTGHNAPATTMPSTTAWSQSNPFSDSLAQPASFLSESSLSDTRFQDPDTTSTFSAVPETSITFAADPDTPPKSPAPPLIQASEPQPESQAETGYSVPAEPGILAAPAIGMSQSSTLSGTALAAHSSSETSTPEELRDYDSSSGVESRSDKQQTPVPAIQPDMEQDLGIHLERGDGEEEEAETLPADEILGDAATAPASVPSSPSTSGDEASDTEGEMQINDPDVAVDDKTTVPHNLSALDEDEEAPEQIGEEDGGTPQSANSVASYGFDCSASISNAHSMAESCGKSPGIFSLENEEQLPEEAKDPSFIKELTLPAATAYSDDLLGCPVDLLPISEPATERDAGFDEHYMLCSKTDPGTMEEMDPESPMHLSPQHGDDTDGQPPYFSAICDKTDNFLAGNV</sequence>
<feature type="compositionally biased region" description="Acidic residues" evidence="1">
    <location>
        <begin position="1306"/>
        <end position="1321"/>
    </location>
</feature>
<dbReference type="Proteomes" id="UP000000437">
    <property type="component" value="Chromosome 3"/>
</dbReference>
<feature type="region of interest" description="Disordered" evidence="1">
    <location>
        <begin position="678"/>
        <end position="726"/>
    </location>
</feature>
<feature type="compositionally biased region" description="Polar residues" evidence="1">
    <location>
        <begin position="693"/>
        <end position="706"/>
    </location>
</feature>
<feature type="compositionally biased region" description="Acidic residues" evidence="1">
    <location>
        <begin position="1044"/>
        <end position="1055"/>
    </location>
</feature>
<dbReference type="RefSeq" id="XP_697084.5">
    <property type="nucleotide sequence ID" value="XM_691992.10"/>
</dbReference>
<protein>
    <submittedName>
        <fullName evidence="3">Uncharacterized protein prr36b</fullName>
    </submittedName>
</protein>
<feature type="compositionally biased region" description="Basic and acidic residues" evidence="1">
    <location>
        <begin position="678"/>
        <end position="692"/>
    </location>
</feature>
<keyword evidence="2" id="KW-1185">Reference proteome</keyword>
<feature type="compositionally biased region" description="Pro residues" evidence="1">
    <location>
        <begin position="1135"/>
        <end position="1144"/>
    </location>
</feature>
<dbReference type="OrthoDB" id="8942133at2759"/>
<dbReference type="PANTHER" id="PTHR22427">
    <property type="entry name" value="GH15728P"/>
    <property type="match status" value="1"/>
</dbReference>
<feature type="compositionally biased region" description="Low complexity" evidence="1">
    <location>
        <begin position="365"/>
        <end position="391"/>
    </location>
</feature>
<dbReference type="GeneID" id="568650"/>
<feature type="compositionally biased region" description="Basic and acidic residues" evidence="1">
    <location>
        <begin position="1002"/>
        <end position="1021"/>
    </location>
</feature>
<feature type="compositionally biased region" description="Basic and acidic residues" evidence="1">
    <location>
        <begin position="524"/>
        <end position="534"/>
    </location>
</feature>
<feature type="compositionally biased region" description="Acidic residues" evidence="1">
    <location>
        <begin position="819"/>
        <end position="834"/>
    </location>
</feature>
<feature type="compositionally biased region" description="Acidic residues" evidence="1">
    <location>
        <begin position="708"/>
        <end position="717"/>
    </location>
</feature>
<feature type="compositionally biased region" description="Acidic residues" evidence="1">
    <location>
        <begin position="881"/>
        <end position="904"/>
    </location>
</feature>
<evidence type="ECO:0000256" key="1">
    <source>
        <dbReference type="SAM" id="MobiDB-lite"/>
    </source>
</evidence>
<feature type="compositionally biased region" description="Basic and acidic residues" evidence="1">
    <location>
        <begin position="958"/>
        <end position="968"/>
    </location>
</feature>
<feature type="compositionally biased region" description="Low complexity" evidence="1">
    <location>
        <begin position="72"/>
        <end position="82"/>
    </location>
</feature>
<feature type="compositionally biased region" description="Low complexity" evidence="1">
    <location>
        <begin position="1249"/>
        <end position="1273"/>
    </location>
</feature>
<feature type="region of interest" description="Disordered" evidence="1">
    <location>
        <begin position="1420"/>
        <end position="1453"/>
    </location>
</feature>
<feature type="compositionally biased region" description="Polar residues" evidence="1">
    <location>
        <begin position="1181"/>
        <end position="1199"/>
    </location>
</feature>
<feature type="compositionally biased region" description="Low complexity" evidence="1">
    <location>
        <begin position="134"/>
        <end position="144"/>
    </location>
</feature>
<gene>
    <name evidence="3" type="primary">prr36b</name>
</gene>
<dbReference type="KEGG" id="dre:568650"/>